<dbReference type="EMBL" id="SBHS01000004">
    <property type="protein sequence ID" value="TWU77127.1"/>
    <property type="molecule type" value="Genomic_DNA"/>
</dbReference>
<keyword evidence="2" id="KW-0560">Oxidoreductase</keyword>
<gene>
    <name evidence="4" type="ORF">ED733_008318</name>
</gene>
<feature type="domain" description="3-beta hydroxysteroid dehydrogenase/isomerase" evidence="3">
    <location>
        <begin position="76"/>
        <end position="354"/>
    </location>
</feature>
<dbReference type="InterPro" id="IPR036291">
    <property type="entry name" value="NAD(P)-bd_dom_sf"/>
</dbReference>
<dbReference type="Pfam" id="PF01073">
    <property type="entry name" value="3Beta_HSD"/>
    <property type="match status" value="1"/>
</dbReference>
<dbReference type="PANTHER" id="PTHR43245">
    <property type="entry name" value="BIFUNCTIONAL POLYMYXIN RESISTANCE PROTEIN ARNA"/>
    <property type="match status" value="1"/>
</dbReference>
<evidence type="ECO:0000313" key="4">
    <source>
        <dbReference type="EMBL" id="TWU77127.1"/>
    </source>
</evidence>
<comment type="similarity">
    <text evidence="1">Belongs to the 3-beta-HSD family.</text>
</comment>
<dbReference type="PANTHER" id="PTHR43245:SF51">
    <property type="entry name" value="SHORT CHAIN DEHYDROGENASE_REDUCTASE FAMILY 42E, MEMBER 2"/>
    <property type="match status" value="1"/>
</dbReference>
<evidence type="ECO:0000256" key="1">
    <source>
        <dbReference type="ARBA" id="ARBA00009219"/>
    </source>
</evidence>
<dbReference type="InterPro" id="IPR002225">
    <property type="entry name" value="3Beta_OHSteriod_DH/Estase"/>
</dbReference>
<sequence length="469" mass="50772">MSPLLLAVLVVLIGVGAVVLLVVRLNKVMRRTPAAASTHLAKPLTREYVRSVNAKIQAQGIDFRKNHPQRLHRRYIVVGGSGLVGSQIILDLLDGGTPPWAMRLVDIRPPSRDEFTGSGRASRVPFVQADITSGPSTTRAFGGAWPTYVASLPLTVFHTAAVIRPYERQAVFYTRCSQVNVVGTAHSISAAREAGADVFIYTSSSHVAASGVDWFARPWQGGEPRNFAQRLDDRDFFQPLKTASGFPSNYARSKAEAERLVCGADAGPGFRTGCVRPGNGVYGHRDDNIIGRMLRRGRVPTFSAPWVQSWVSVRNVSLAHLLLEAALLAGGASGRPFTVTDEGAPLRFEDLYLLLDELSVTGVRVDYPPPAALLLAAFAVERYCVLLERVPWLRGLGLREPSDPVCLFQPGIVDSAVTQIADDGDARRAVGEGGLGYRGVCETVEGICVMVGEWNAFVESSTHLTKLSE</sequence>
<comment type="caution">
    <text evidence="4">The sequence shown here is derived from an EMBL/GenBank/DDBJ whole genome shotgun (WGS) entry which is preliminary data.</text>
</comment>
<dbReference type="InterPro" id="IPR050177">
    <property type="entry name" value="Lipid_A_modif_metabolic_enz"/>
</dbReference>
<dbReference type="SUPFAM" id="SSF51735">
    <property type="entry name" value="NAD(P)-binding Rossmann-fold domains"/>
    <property type="match status" value="1"/>
</dbReference>
<reference evidence="5" key="1">
    <citation type="submission" date="2018-12" db="EMBL/GenBank/DDBJ databases">
        <title>The complete genome of Metarhizium rileyi, a key fungal pathogen of Lepidoptera.</title>
        <authorList>
            <person name="Binneck E."/>
            <person name="Lastra C.C.L."/>
            <person name="Sosa-Gomez D.R."/>
        </authorList>
    </citation>
    <scope>NUCLEOTIDE SEQUENCE [LARGE SCALE GENOMIC DNA]</scope>
    <source>
        <strain evidence="5">Cep018-CH2</strain>
    </source>
</reference>
<dbReference type="Proteomes" id="UP000317257">
    <property type="component" value="Unassembled WGS sequence"/>
</dbReference>
<dbReference type="AlphaFoldDB" id="A0A5C6GKG5"/>
<evidence type="ECO:0000256" key="2">
    <source>
        <dbReference type="ARBA" id="ARBA00023002"/>
    </source>
</evidence>
<proteinExistence type="inferred from homology"/>
<evidence type="ECO:0000259" key="3">
    <source>
        <dbReference type="Pfam" id="PF01073"/>
    </source>
</evidence>
<dbReference type="GO" id="GO:0016616">
    <property type="term" value="F:oxidoreductase activity, acting on the CH-OH group of donors, NAD or NADP as acceptor"/>
    <property type="evidence" value="ECO:0007669"/>
    <property type="project" value="InterPro"/>
</dbReference>
<accession>A0A5C6GKG5</accession>
<protein>
    <recommendedName>
        <fullName evidence="3">3-beta hydroxysteroid dehydrogenase/isomerase domain-containing protein</fullName>
    </recommendedName>
</protein>
<name>A0A5C6GKG5_METRR</name>
<dbReference type="Gene3D" id="3.40.50.720">
    <property type="entry name" value="NAD(P)-binding Rossmann-like Domain"/>
    <property type="match status" value="1"/>
</dbReference>
<dbReference type="GO" id="GO:0006694">
    <property type="term" value="P:steroid biosynthetic process"/>
    <property type="evidence" value="ECO:0007669"/>
    <property type="project" value="InterPro"/>
</dbReference>
<evidence type="ECO:0000313" key="5">
    <source>
        <dbReference type="Proteomes" id="UP000317257"/>
    </source>
</evidence>
<organism evidence="4 5">
    <name type="scientific">Metarhizium rileyi (strain RCEF 4871)</name>
    <name type="common">Nomuraea rileyi</name>
    <dbReference type="NCBI Taxonomy" id="1649241"/>
    <lineage>
        <taxon>Eukaryota</taxon>
        <taxon>Fungi</taxon>
        <taxon>Dikarya</taxon>
        <taxon>Ascomycota</taxon>
        <taxon>Pezizomycotina</taxon>
        <taxon>Sordariomycetes</taxon>
        <taxon>Hypocreomycetidae</taxon>
        <taxon>Hypocreales</taxon>
        <taxon>Clavicipitaceae</taxon>
        <taxon>Metarhizium</taxon>
    </lineage>
</organism>